<evidence type="ECO:0000313" key="9">
    <source>
        <dbReference type="EMBL" id="TCM78076.1"/>
    </source>
</evidence>
<evidence type="ECO:0000256" key="6">
    <source>
        <dbReference type="SAM" id="Phobius"/>
    </source>
</evidence>
<feature type="region of interest" description="Disordered" evidence="5">
    <location>
        <begin position="1"/>
        <end position="36"/>
    </location>
</feature>
<feature type="coiled-coil region" evidence="4">
    <location>
        <begin position="176"/>
        <end position="203"/>
    </location>
</feature>
<keyword evidence="4" id="KW-0175">Coiled coil</keyword>
<accession>A0A4R1YLH5</accession>
<dbReference type="OrthoDB" id="9791520at2"/>
<keyword evidence="3" id="KW-0813">Transport</keyword>
<feature type="compositionally biased region" description="Low complexity" evidence="5">
    <location>
        <begin position="26"/>
        <end position="36"/>
    </location>
</feature>
<organism evidence="9 10">
    <name type="scientific">Rhodovulum steppense</name>
    <dbReference type="NCBI Taxonomy" id="540251"/>
    <lineage>
        <taxon>Bacteria</taxon>
        <taxon>Pseudomonadati</taxon>
        <taxon>Pseudomonadota</taxon>
        <taxon>Alphaproteobacteria</taxon>
        <taxon>Rhodobacterales</taxon>
        <taxon>Paracoccaceae</taxon>
        <taxon>Rhodovulum</taxon>
    </lineage>
</organism>
<name>A0A4R1YLH5_9RHOB</name>
<evidence type="ECO:0000256" key="2">
    <source>
        <dbReference type="ARBA" id="ARBA00009477"/>
    </source>
</evidence>
<comment type="caution">
    <text evidence="9">The sequence shown here is derived from an EMBL/GenBank/DDBJ whole genome shotgun (WGS) entry which is preliminary data.</text>
</comment>
<dbReference type="Pfam" id="PF25917">
    <property type="entry name" value="BSH_RND"/>
    <property type="match status" value="1"/>
</dbReference>
<dbReference type="Gene3D" id="2.40.30.170">
    <property type="match status" value="1"/>
</dbReference>
<dbReference type="RefSeq" id="WP_132696349.1">
    <property type="nucleotide sequence ID" value="NZ_SLVM01000027.1"/>
</dbReference>
<feature type="domain" description="Multidrug resistance protein MdtA-like barrel-sandwich hybrid" evidence="7">
    <location>
        <begin position="100"/>
        <end position="230"/>
    </location>
</feature>
<proteinExistence type="inferred from homology"/>
<dbReference type="PANTHER" id="PTHR30469">
    <property type="entry name" value="MULTIDRUG RESISTANCE PROTEIN MDTA"/>
    <property type="match status" value="1"/>
</dbReference>
<dbReference type="Gene3D" id="2.40.420.20">
    <property type="match status" value="1"/>
</dbReference>
<gene>
    <name evidence="9" type="ORF">EV216_12717</name>
</gene>
<dbReference type="InterPro" id="IPR006143">
    <property type="entry name" value="RND_pump_MFP"/>
</dbReference>
<reference evidence="9 10" key="1">
    <citation type="submission" date="2019-03" db="EMBL/GenBank/DDBJ databases">
        <title>Genomic Encyclopedia of Type Strains, Phase IV (KMG-IV): sequencing the most valuable type-strain genomes for metagenomic binning, comparative biology and taxonomic classification.</title>
        <authorList>
            <person name="Goeker M."/>
        </authorList>
    </citation>
    <scope>NUCLEOTIDE SEQUENCE [LARGE SCALE GENOMIC DNA]</scope>
    <source>
        <strain evidence="9 10">DSM 21153</strain>
    </source>
</reference>
<dbReference type="NCBIfam" id="TIGR01730">
    <property type="entry name" value="RND_mfp"/>
    <property type="match status" value="1"/>
</dbReference>
<dbReference type="Gene3D" id="2.40.50.100">
    <property type="match status" value="1"/>
</dbReference>
<dbReference type="GO" id="GO:1990281">
    <property type="term" value="C:efflux pump complex"/>
    <property type="evidence" value="ECO:0007669"/>
    <property type="project" value="TreeGrafter"/>
</dbReference>
<evidence type="ECO:0000313" key="10">
    <source>
        <dbReference type="Proteomes" id="UP000295277"/>
    </source>
</evidence>
<dbReference type="AlphaFoldDB" id="A0A4R1YLH5"/>
<keyword evidence="6" id="KW-1133">Transmembrane helix</keyword>
<protein>
    <submittedName>
        <fullName evidence="9">RND family efflux transporter MFP subunit</fullName>
    </submittedName>
</protein>
<dbReference type="InterPro" id="IPR058625">
    <property type="entry name" value="MdtA-like_BSH"/>
</dbReference>
<dbReference type="PANTHER" id="PTHR30469:SF15">
    <property type="entry name" value="HLYD FAMILY OF SECRETION PROTEINS"/>
    <property type="match status" value="1"/>
</dbReference>
<evidence type="ECO:0000259" key="7">
    <source>
        <dbReference type="Pfam" id="PF25917"/>
    </source>
</evidence>
<dbReference type="GO" id="GO:0015562">
    <property type="term" value="F:efflux transmembrane transporter activity"/>
    <property type="evidence" value="ECO:0007669"/>
    <property type="project" value="TreeGrafter"/>
</dbReference>
<dbReference type="SUPFAM" id="SSF111369">
    <property type="entry name" value="HlyD-like secretion proteins"/>
    <property type="match status" value="1"/>
</dbReference>
<keyword evidence="6" id="KW-0472">Membrane</keyword>
<dbReference type="Pfam" id="PF25967">
    <property type="entry name" value="RND-MFP_C"/>
    <property type="match status" value="1"/>
</dbReference>
<keyword evidence="10" id="KW-1185">Reference proteome</keyword>
<dbReference type="InterPro" id="IPR058627">
    <property type="entry name" value="MdtA-like_C"/>
</dbReference>
<evidence type="ECO:0000256" key="4">
    <source>
        <dbReference type="SAM" id="Coils"/>
    </source>
</evidence>
<feature type="transmembrane region" description="Helical" evidence="6">
    <location>
        <begin position="46"/>
        <end position="65"/>
    </location>
</feature>
<evidence type="ECO:0000256" key="1">
    <source>
        <dbReference type="ARBA" id="ARBA00004196"/>
    </source>
</evidence>
<comment type="similarity">
    <text evidence="2">Belongs to the membrane fusion protein (MFP) (TC 8.A.1) family.</text>
</comment>
<sequence>METPERQKGSDPSDKVAVASTMAGEPRLPAVRPQPAAPVRRPSRRVWTWAIGGVLAGVAGLGLYVQPWATGPLVVAVEIAALAPATRVLAVNGRIAALHTIDVRALVGGTLADVPVTEGDSVETDEDLARISAAAQHAMVRQAVAGLDAALVAEAQARDTLARTEALGANVPRSSLEAAARAVQSAEQEVARTTALVDQARVQLDNHTIRAPMTGTILALNVEPGQSIDPSTLLMTIADLEQLVARTDVDEAYATQIHTDLPAVMQLAGETARRDGRVARVSQRVDAATGGLAVELGFDAPVLAPVGLTVTINIIMDSLDAAITVPRAAIQTTEAGDAVFVITDGTAQRRPVSVIDWPAARLIVTAGLAPGEVLILDATGITDGQAVRVGAP</sequence>
<keyword evidence="6" id="KW-0812">Transmembrane</keyword>
<feature type="compositionally biased region" description="Basic and acidic residues" evidence="5">
    <location>
        <begin position="1"/>
        <end position="14"/>
    </location>
</feature>
<dbReference type="Proteomes" id="UP000295277">
    <property type="component" value="Unassembled WGS sequence"/>
</dbReference>
<dbReference type="Gene3D" id="1.10.287.470">
    <property type="entry name" value="Helix hairpin bin"/>
    <property type="match status" value="1"/>
</dbReference>
<evidence type="ECO:0000256" key="3">
    <source>
        <dbReference type="ARBA" id="ARBA00022448"/>
    </source>
</evidence>
<comment type="subcellular location">
    <subcellularLocation>
        <location evidence="1">Cell envelope</location>
    </subcellularLocation>
</comment>
<evidence type="ECO:0000256" key="5">
    <source>
        <dbReference type="SAM" id="MobiDB-lite"/>
    </source>
</evidence>
<feature type="domain" description="Multidrug resistance protein MdtA-like C-terminal permuted SH3" evidence="8">
    <location>
        <begin position="322"/>
        <end position="377"/>
    </location>
</feature>
<evidence type="ECO:0000259" key="8">
    <source>
        <dbReference type="Pfam" id="PF25967"/>
    </source>
</evidence>
<dbReference type="EMBL" id="SLVM01000027">
    <property type="protein sequence ID" value="TCM78076.1"/>
    <property type="molecule type" value="Genomic_DNA"/>
</dbReference>